<evidence type="ECO:0000256" key="2">
    <source>
        <dbReference type="ARBA" id="ARBA00022737"/>
    </source>
</evidence>
<name>A0A1M3TZT3_ASPLC</name>
<gene>
    <name evidence="3" type="ORF">ASPFODRAFT_202098</name>
</gene>
<dbReference type="Gene3D" id="2.130.10.10">
    <property type="entry name" value="YVTN repeat-like/Quinoprotein amine dehydrogenase"/>
    <property type="match status" value="2"/>
</dbReference>
<dbReference type="EMBL" id="KV878236">
    <property type="protein sequence ID" value="OJZ92300.1"/>
    <property type="molecule type" value="Genomic_DNA"/>
</dbReference>
<evidence type="ECO:0000313" key="4">
    <source>
        <dbReference type="Proteomes" id="UP000184063"/>
    </source>
</evidence>
<organism evidence="3 4">
    <name type="scientific">Aspergillus luchuensis (strain CBS 106.47)</name>
    <dbReference type="NCBI Taxonomy" id="1137211"/>
    <lineage>
        <taxon>Eukaryota</taxon>
        <taxon>Fungi</taxon>
        <taxon>Dikarya</taxon>
        <taxon>Ascomycota</taxon>
        <taxon>Pezizomycotina</taxon>
        <taxon>Eurotiomycetes</taxon>
        <taxon>Eurotiomycetidae</taxon>
        <taxon>Eurotiales</taxon>
        <taxon>Aspergillaceae</taxon>
        <taxon>Aspergillus</taxon>
        <taxon>Aspergillus subgen. Circumdati</taxon>
    </lineage>
</organism>
<keyword evidence="2" id="KW-0677">Repeat</keyword>
<evidence type="ECO:0000313" key="3">
    <source>
        <dbReference type="EMBL" id="OJZ92300.1"/>
    </source>
</evidence>
<dbReference type="InterPro" id="IPR015943">
    <property type="entry name" value="WD40/YVTN_repeat-like_dom_sf"/>
</dbReference>
<accession>A0A1M3TZT3</accession>
<dbReference type="OrthoDB" id="10261640at2759"/>
<dbReference type="InterPro" id="IPR036322">
    <property type="entry name" value="WD40_repeat_dom_sf"/>
</dbReference>
<dbReference type="VEuPathDB" id="FungiDB:ASPFODRAFT_202098"/>
<protein>
    <submittedName>
        <fullName evidence="3">Uncharacterized protein</fullName>
    </submittedName>
</protein>
<evidence type="ECO:0000256" key="1">
    <source>
        <dbReference type="ARBA" id="ARBA00022574"/>
    </source>
</evidence>
<dbReference type="Proteomes" id="UP000184063">
    <property type="component" value="Unassembled WGS sequence"/>
</dbReference>
<dbReference type="SUPFAM" id="SSF50978">
    <property type="entry name" value="WD40 repeat-like"/>
    <property type="match status" value="1"/>
</dbReference>
<reference evidence="4" key="1">
    <citation type="journal article" date="2017" name="Genome Biol.">
        <title>Comparative genomics reveals high biological diversity and specific adaptations in the industrially and medically important fungal genus Aspergillus.</title>
        <authorList>
            <person name="de Vries R.P."/>
            <person name="Riley R."/>
            <person name="Wiebenga A."/>
            <person name="Aguilar-Osorio G."/>
            <person name="Amillis S."/>
            <person name="Uchima C.A."/>
            <person name="Anderluh G."/>
            <person name="Asadollahi M."/>
            <person name="Askin M."/>
            <person name="Barry K."/>
            <person name="Battaglia E."/>
            <person name="Bayram O."/>
            <person name="Benocci T."/>
            <person name="Braus-Stromeyer S.A."/>
            <person name="Caldana C."/>
            <person name="Canovas D."/>
            <person name="Cerqueira G.C."/>
            <person name="Chen F."/>
            <person name="Chen W."/>
            <person name="Choi C."/>
            <person name="Clum A."/>
            <person name="Dos Santos R.A."/>
            <person name="Damasio A.R."/>
            <person name="Diallinas G."/>
            <person name="Emri T."/>
            <person name="Fekete E."/>
            <person name="Flipphi M."/>
            <person name="Freyberg S."/>
            <person name="Gallo A."/>
            <person name="Gournas C."/>
            <person name="Habgood R."/>
            <person name="Hainaut M."/>
            <person name="Harispe M.L."/>
            <person name="Henrissat B."/>
            <person name="Hilden K.S."/>
            <person name="Hope R."/>
            <person name="Hossain A."/>
            <person name="Karabika E."/>
            <person name="Karaffa L."/>
            <person name="Karanyi Z."/>
            <person name="Krasevec N."/>
            <person name="Kuo A."/>
            <person name="Kusch H."/>
            <person name="LaButti K."/>
            <person name="Lagendijk E.L."/>
            <person name="Lapidus A."/>
            <person name="Levasseur A."/>
            <person name="Lindquist E."/>
            <person name="Lipzen A."/>
            <person name="Logrieco A.F."/>
            <person name="MacCabe A."/>
            <person name="Maekelae M.R."/>
            <person name="Malavazi I."/>
            <person name="Melin P."/>
            <person name="Meyer V."/>
            <person name="Mielnichuk N."/>
            <person name="Miskei M."/>
            <person name="Molnar A.P."/>
            <person name="Mule G."/>
            <person name="Ngan C.Y."/>
            <person name="Orejas M."/>
            <person name="Orosz E."/>
            <person name="Ouedraogo J.P."/>
            <person name="Overkamp K.M."/>
            <person name="Park H.-S."/>
            <person name="Perrone G."/>
            <person name="Piumi F."/>
            <person name="Punt P.J."/>
            <person name="Ram A.F."/>
            <person name="Ramon A."/>
            <person name="Rauscher S."/>
            <person name="Record E."/>
            <person name="Riano-Pachon D.M."/>
            <person name="Robert V."/>
            <person name="Roehrig J."/>
            <person name="Ruller R."/>
            <person name="Salamov A."/>
            <person name="Salih N.S."/>
            <person name="Samson R.A."/>
            <person name="Sandor E."/>
            <person name="Sanguinetti M."/>
            <person name="Schuetze T."/>
            <person name="Sepcic K."/>
            <person name="Shelest E."/>
            <person name="Sherlock G."/>
            <person name="Sophianopoulou V."/>
            <person name="Squina F.M."/>
            <person name="Sun H."/>
            <person name="Susca A."/>
            <person name="Todd R.B."/>
            <person name="Tsang A."/>
            <person name="Unkles S.E."/>
            <person name="van de Wiele N."/>
            <person name="van Rossen-Uffink D."/>
            <person name="Oliveira J.V."/>
            <person name="Vesth T.C."/>
            <person name="Visser J."/>
            <person name="Yu J.-H."/>
            <person name="Zhou M."/>
            <person name="Andersen M.R."/>
            <person name="Archer D.B."/>
            <person name="Baker S.E."/>
            <person name="Benoit I."/>
            <person name="Brakhage A.A."/>
            <person name="Braus G.H."/>
            <person name="Fischer R."/>
            <person name="Frisvad J.C."/>
            <person name="Goldman G.H."/>
            <person name="Houbraken J."/>
            <person name="Oakley B."/>
            <person name="Pocsi I."/>
            <person name="Scazzocchio C."/>
            <person name="Seiboth B."/>
            <person name="vanKuyk P.A."/>
            <person name="Wortman J."/>
            <person name="Dyer P.S."/>
            <person name="Grigoriev I.V."/>
        </authorList>
    </citation>
    <scope>NUCLEOTIDE SEQUENCE [LARGE SCALE GENOMIC DNA]</scope>
    <source>
        <strain evidence="4">CBS 106.47</strain>
    </source>
</reference>
<sequence length="305" mass="33451">MAKPYASQPLYHSIVLPVSFEHPTAVLVQDMSTNPHTLGLWNIAHRTFHQTLEGHIGGLMASAISHGRQIIATGTDTGILRFVEHGYDASGKLGHHLNRVHTFAFSPNGELISDWGGGIVCLWNLRVGNGDSNYFPYFLNSFYSSPCPVNPTLITLDGATLWDFPTGTSQNQLEALKIPFTGPEFSGDGRLVAAFAEVTILVWDTGSGKFIRALELDIDESDIECYASIKAASRPDGKVITWALDTLQFQVWDPISGKKIEPFNGSIELTTFEVSHNGHLLAVTDHTKVGIRELSSGKHLKNHIF</sequence>
<dbReference type="AlphaFoldDB" id="A0A1M3TZT3"/>
<dbReference type="PANTHER" id="PTHR22847:SF637">
    <property type="entry name" value="WD REPEAT DOMAIN 5B"/>
    <property type="match status" value="1"/>
</dbReference>
<proteinExistence type="predicted"/>
<dbReference type="PANTHER" id="PTHR22847">
    <property type="entry name" value="WD40 REPEAT PROTEIN"/>
    <property type="match status" value="1"/>
</dbReference>
<keyword evidence="1" id="KW-0853">WD repeat</keyword>